<dbReference type="Proteomes" id="UP000286134">
    <property type="component" value="Unassembled WGS sequence"/>
</dbReference>
<organism evidence="3 4">
    <name type="scientific">Erysiphe neolycopersici</name>
    <dbReference type="NCBI Taxonomy" id="212602"/>
    <lineage>
        <taxon>Eukaryota</taxon>
        <taxon>Fungi</taxon>
        <taxon>Dikarya</taxon>
        <taxon>Ascomycota</taxon>
        <taxon>Pezizomycotina</taxon>
        <taxon>Leotiomycetes</taxon>
        <taxon>Erysiphales</taxon>
        <taxon>Erysiphaceae</taxon>
        <taxon>Erysiphe</taxon>
    </lineage>
</organism>
<evidence type="ECO:0000313" key="3">
    <source>
        <dbReference type="EMBL" id="RKF56852.1"/>
    </source>
</evidence>
<keyword evidence="2" id="KW-1133">Transmembrane helix</keyword>
<feature type="region of interest" description="Disordered" evidence="1">
    <location>
        <begin position="329"/>
        <end position="398"/>
    </location>
</feature>
<proteinExistence type="predicted"/>
<accession>A0A420HHA1</accession>
<feature type="compositionally biased region" description="Basic and acidic residues" evidence="1">
    <location>
        <begin position="131"/>
        <end position="141"/>
    </location>
</feature>
<feature type="compositionally biased region" description="Basic and acidic residues" evidence="1">
    <location>
        <begin position="225"/>
        <end position="260"/>
    </location>
</feature>
<feature type="compositionally biased region" description="Polar residues" evidence="1">
    <location>
        <begin position="163"/>
        <end position="175"/>
    </location>
</feature>
<feature type="compositionally biased region" description="Low complexity" evidence="1">
    <location>
        <begin position="114"/>
        <end position="125"/>
    </location>
</feature>
<comment type="caution">
    <text evidence="3">The sequence shown here is derived from an EMBL/GenBank/DDBJ whole genome shotgun (WGS) entry which is preliminary data.</text>
</comment>
<reference evidence="3 4" key="1">
    <citation type="journal article" date="2018" name="BMC Genomics">
        <title>Comparative genome analyses reveal sequence features reflecting distinct modes of host-adaptation between dicot and monocot powdery mildew.</title>
        <authorList>
            <person name="Wu Y."/>
            <person name="Ma X."/>
            <person name="Pan Z."/>
            <person name="Kale S.D."/>
            <person name="Song Y."/>
            <person name="King H."/>
            <person name="Zhang Q."/>
            <person name="Presley C."/>
            <person name="Deng X."/>
            <person name="Wei C.I."/>
            <person name="Xiao S."/>
        </authorList>
    </citation>
    <scope>NUCLEOTIDE SEQUENCE [LARGE SCALE GENOMIC DNA]</scope>
    <source>
        <strain evidence="3">UMSG2</strain>
    </source>
</reference>
<dbReference type="OrthoDB" id="4207724at2759"/>
<dbReference type="EMBL" id="MCFK01007836">
    <property type="protein sequence ID" value="RKF56852.1"/>
    <property type="molecule type" value="Genomic_DNA"/>
</dbReference>
<feature type="compositionally biased region" description="Acidic residues" evidence="1">
    <location>
        <begin position="388"/>
        <end position="398"/>
    </location>
</feature>
<feature type="compositionally biased region" description="Basic and acidic residues" evidence="1">
    <location>
        <begin position="58"/>
        <end position="71"/>
    </location>
</feature>
<dbReference type="STRING" id="212602.A0A420HHA1"/>
<evidence type="ECO:0000256" key="1">
    <source>
        <dbReference type="SAM" id="MobiDB-lite"/>
    </source>
</evidence>
<feature type="transmembrane region" description="Helical" evidence="2">
    <location>
        <begin position="6"/>
        <end position="24"/>
    </location>
</feature>
<feature type="compositionally biased region" description="Polar residues" evidence="1">
    <location>
        <begin position="265"/>
        <end position="286"/>
    </location>
</feature>
<feature type="compositionally biased region" description="Basic and acidic residues" evidence="1">
    <location>
        <begin position="209"/>
        <end position="218"/>
    </location>
</feature>
<protein>
    <submittedName>
        <fullName evidence="3">Uncharacterized protein</fullName>
    </submittedName>
</protein>
<feature type="region of interest" description="Disordered" evidence="1">
    <location>
        <begin position="34"/>
        <end position="314"/>
    </location>
</feature>
<sequence length="398" mass="44330">MPSATSAAVGWSVVFLVAGGFYFVSNQRKNKNRRALLVKGASRPNNTRKEVKSKKSRKDSESIKDKKEARPSQKIRKTSTDHKPSHPAIQPSQSDDKNNAEAANQLPITNGIKTATTASQSSQTAKLTKSKPIEDKPRDESPDNVTGNEADDELVHNSPRIISKSSASVPASQDISDMLEKPSIQPNVLKITSPSSNKLNISGNRKSMKKEERPETKKQRQNKQKAAEAKLARAQEEQERKVKLEAQRRTAREAEGRAAKDGSLFTASQTHQSSVWTGPSPSNHKTAPTYESLYSESEDHSSTNQEVSVLSEEEQVRHVIKETETWSVVKSKEKRNRTVKANEIESSNPESKIQEPKVPDFTERAATLPDRAPYYTVQKEDKHAEDSNSFEDSEWEVS</sequence>
<evidence type="ECO:0000313" key="4">
    <source>
        <dbReference type="Proteomes" id="UP000286134"/>
    </source>
</evidence>
<feature type="compositionally biased region" description="Polar residues" evidence="1">
    <location>
        <begin position="184"/>
        <end position="205"/>
    </location>
</feature>
<gene>
    <name evidence="3" type="ORF">OnM2_078008</name>
</gene>
<keyword evidence="2" id="KW-0472">Membrane</keyword>
<name>A0A420HHA1_9PEZI</name>
<evidence type="ECO:0000256" key="2">
    <source>
        <dbReference type="SAM" id="Phobius"/>
    </source>
</evidence>
<dbReference type="AlphaFoldDB" id="A0A420HHA1"/>
<feature type="compositionally biased region" description="Basic and acidic residues" evidence="1">
    <location>
        <begin position="352"/>
        <end position="363"/>
    </location>
</feature>
<keyword evidence="2" id="KW-0812">Transmembrane</keyword>
<keyword evidence="4" id="KW-1185">Reference proteome</keyword>